<evidence type="ECO:0000313" key="1">
    <source>
        <dbReference type="EMBL" id="QNR83665.1"/>
    </source>
</evidence>
<evidence type="ECO:0000313" key="2">
    <source>
        <dbReference type="Proteomes" id="UP000516439"/>
    </source>
</evidence>
<keyword evidence="2" id="KW-1185">Reference proteome</keyword>
<protein>
    <submittedName>
        <fullName evidence="1">Uncharacterized protein</fullName>
    </submittedName>
</protein>
<proteinExistence type="predicted"/>
<gene>
    <name evidence="1" type="ORF">H9N25_17200</name>
</gene>
<dbReference type="EMBL" id="CP061171">
    <property type="protein sequence ID" value="QNR83665.1"/>
    <property type="molecule type" value="Genomic_DNA"/>
</dbReference>
<organism evidence="1 2">
    <name type="scientific">Pedobacter riviphilus</name>
    <dbReference type="NCBI Taxonomy" id="2766984"/>
    <lineage>
        <taxon>Bacteria</taxon>
        <taxon>Pseudomonadati</taxon>
        <taxon>Bacteroidota</taxon>
        <taxon>Sphingobacteriia</taxon>
        <taxon>Sphingobacteriales</taxon>
        <taxon>Sphingobacteriaceae</taxon>
        <taxon>Pedobacter</taxon>
    </lineage>
</organism>
<accession>A0ABX6TFG0</accession>
<name>A0ABX6TFG0_9SPHI</name>
<dbReference type="RefSeq" id="WP_190326673.1">
    <property type="nucleotide sequence ID" value="NZ_CP061171.1"/>
</dbReference>
<dbReference type="Proteomes" id="UP000516439">
    <property type="component" value="Chromosome"/>
</dbReference>
<sequence length="121" mass="13039">MMKTHTSSSRIGIIRNACIAIIIVLTLFSAKSYAQTKIFANTVTKSDHVDNATNATLNNNSFATVNSYGGIAVGIGSFSGELELKYPASVAAGVTSYIRIDFDGDILNRLLGGVWVLYWLM</sequence>
<reference evidence="1 2" key="1">
    <citation type="submission" date="2020-09" db="EMBL/GenBank/DDBJ databases">
        <title>Pedobacter sp. SW-16 isolated from soil near Yeocheon.</title>
        <authorList>
            <person name="Im H.S."/>
            <person name="Joung Y."/>
            <person name="Lee S.-S."/>
        </authorList>
    </citation>
    <scope>NUCLEOTIDE SEQUENCE [LARGE SCALE GENOMIC DNA]</scope>
    <source>
        <strain evidence="1 2">SW-16</strain>
    </source>
</reference>